<evidence type="ECO:0000259" key="5">
    <source>
        <dbReference type="PROSITE" id="PS51503"/>
    </source>
</evidence>
<keyword evidence="1 4" id="KW-0812">Transmembrane</keyword>
<dbReference type="STRING" id="1759059.ATE48_04355"/>
<keyword evidence="7" id="KW-1185">Reference proteome</keyword>
<evidence type="ECO:0000313" key="7">
    <source>
        <dbReference type="Proteomes" id="UP000092498"/>
    </source>
</evidence>
<dbReference type="RefSeq" id="WP_066768162.1">
    <property type="nucleotide sequence ID" value="NZ_CP013244.1"/>
</dbReference>
<evidence type="ECO:0000256" key="3">
    <source>
        <dbReference type="ARBA" id="ARBA00023136"/>
    </source>
</evidence>
<sequence length="66" mass="7565">MDLFAYLIPIGLAVVFLTLLFGIYTLFRGGDFSRSWSNKAMRFRVLAQFVVILLLVGALWWKQSHG</sequence>
<evidence type="ECO:0000313" key="6">
    <source>
        <dbReference type="EMBL" id="ANP45202.1"/>
    </source>
</evidence>
<protein>
    <recommendedName>
        <fullName evidence="5">HIG1 domain-containing protein</fullName>
    </recommendedName>
</protein>
<dbReference type="PROSITE" id="PS51503">
    <property type="entry name" value="HIG1"/>
    <property type="match status" value="1"/>
</dbReference>
<dbReference type="Proteomes" id="UP000092498">
    <property type="component" value="Chromosome"/>
</dbReference>
<proteinExistence type="predicted"/>
<keyword evidence="2 4" id="KW-1133">Transmembrane helix</keyword>
<evidence type="ECO:0000256" key="4">
    <source>
        <dbReference type="SAM" id="Phobius"/>
    </source>
</evidence>
<dbReference type="KEGG" id="cbot:ATE48_04355"/>
<dbReference type="InParanoid" id="A0A1B1AF69"/>
<dbReference type="Pfam" id="PF04588">
    <property type="entry name" value="HIG_1_N"/>
    <property type="match status" value="1"/>
</dbReference>
<evidence type="ECO:0000256" key="1">
    <source>
        <dbReference type="ARBA" id="ARBA00022692"/>
    </source>
</evidence>
<evidence type="ECO:0000256" key="2">
    <source>
        <dbReference type="ARBA" id="ARBA00022989"/>
    </source>
</evidence>
<organism evidence="6 7">
    <name type="scientific">Candidatus Viadribacter manganicus</name>
    <dbReference type="NCBI Taxonomy" id="1759059"/>
    <lineage>
        <taxon>Bacteria</taxon>
        <taxon>Pseudomonadati</taxon>
        <taxon>Pseudomonadota</taxon>
        <taxon>Alphaproteobacteria</taxon>
        <taxon>Hyphomonadales</taxon>
        <taxon>Hyphomonadaceae</taxon>
        <taxon>Candidatus Viadribacter</taxon>
    </lineage>
</organism>
<keyword evidence="3 4" id="KW-0472">Membrane</keyword>
<feature type="transmembrane region" description="Helical" evidence="4">
    <location>
        <begin position="43"/>
        <end position="61"/>
    </location>
</feature>
<dbReference type="OrthoDB" id="7284889at2"/>
<dbReference type="InterPro" id="IPR007667">
    <property type="entry name" value="Hypoxia_induced_domain"/>
</dbReference>
<feature type="domain" description="HIG1" evidence="5">
    <location>
        <begin position="1"/>
        <end position="66"/>
    </location>
</feature>
<name>A0A1B1AF69_9PROT</name>
<dbReference type="EMBL" id="CP013244">
    <property type="protein sequence ID" value="ANP45202.1"/>
    <property type="molecule type" value="Genomic_DNA"/>
</dbReference>
<gene>
    <name evidence="6" type="ORF">ATE48_04355</name>
</gene>
<dbReference type="NCBIfam" id="NF033233">
    <property type="entry name" value="twin_helix"/>
    <property type="match status" value="1"/>
</dbReference>
<feature type="transmembrane region" description="Helical" evidence="4">
    <location>
        <begin position="6"/>
        <end position="27"/>
    </location>
</feature>
<dbReference type="Gene3D" id="6.10.140.1320">
    <property type="match status" value="1"/>
</dbReference>
<reference evidence="6 7" key="1">
    <citation type="submission" date="2015-11" db="EMBL/GenBank/DDBJ databases">
        <title>Whole-Genome Sequence of Candidatus Oderbacter manganicum from the National Park Lower Oder Valley, Germany.</title>
        <authorList>
            <person name="Braun B."/>
            <person name="Liere K."/>
            <person name="Szewzyk U."/>
        </authorList>
    </citation>
    <scope>NUCLEOTIDE SEQUENCE [LARGE SCALE GENOMIC DNA]</scope>
    <source>
        <strain evidence="6 7">OTSz_A_272</strain>
    </source>
</reference>
<dbReference type="AlphaFoldDB" id="A0A1B1AF69"/>
<accession>A0A1B1AF69</accession>